<protein>
    <submittedName>
        <fullName evidence="7">C1q and TNF related 9</fullName>
    </submittedName>
</protein>
<feature type="region of interest" description="Disordered" evidence="4">
    <location>
        <begin position="38"/>
        <end position="190"/>
    </location>
</feature>
<comment type="subcellular location">
    <subcellularLocation>
        <location evidence="1">Secreted</location>
        <location evidence="1">Extracellular space</location>
        <location evidence="1">Extracellular matrix</location>
    </subcellularLocation>
</comment>
<reference evidence="7" key="1">
    <citation type="submission" date="2020-07" db="EMBL/GenBank/DDBJ databases">
        <title>A long reads based de novo assembly of the rainbow trout Arlee double haploid line genome.</title>
        <authorList>
            <person name="Gao G."/>
            <person name="Palti Y."/>
        </authorList>
    </citation>
    <scope>NUCLEOTIDE SEQUENCE [LARGE SCALE GENOMIC DNA]</scope>
</reference>
<sequence length="268" mass="29613">MMGVRLRVTLLLLLLAVRCIAHEEFKKNLCVCGYPGIPGDPGHNGMPGRDGRDGFRGDKGDRGKIMAQPPLLDKSQLKSGKSASPDKQDRVAPKKTRGAGENGVRMERRGHRGRWGPKESQGTWASRRSGYLSEASKGPWDPQDDQVRREISAPQGSKATLVTTESKGIRRRDRGQGGEGGHIGLTEYTKLPPENMPIRFDTVIYNRQNHYDSQTGRFTCALAGAYYFTYHITVFSRDVKVALVRNGSEDQVADDDTTFSGFLLFGAD</sequence>
<evidence type="ECO:0000256" key="4">
    <source>
        <dbReference type="SAM" id="MobiDB-lite"/>
    </source>
</evidence>
<dbReference type="GeneTree" id="ENSGT00940000154936"/>
<keyword evidence="5" id="KW-0732">Signal</keyword>
<dbReference type="PRINTS" id="PR00007">
    <property type="entry name" value="COMPLEMNTC1Q"/>
</dbReference>
<dbReference type="Gene3D" id="2.60.120.40">
    <property type="match status" value="1"/>
</dbReference>
<evidence type="ECO:0000313" key="7">
    <source>
        <dbReference type="Ensembl" id="ENSOMYP00000078935.2"/>
    </source>
</evidence>
<feature type="compositionally biased region" description="Polar residues" evidence="4">
    <location>
        <begin position="154"/>
        <end position="166"/>
    </location>
</feature>
<evidence type="ECO:0000313" key="8">
    <source>
        <dbReference type="Proteomes" id="UP000694395"/>
    </source>
</evidence>
<evidence type="ECO:0000259" key="6">
    <source>
        <dbReference type="PROSITE" id="PS50871"/>
    </source>
</evidence>
<feature type="domain" description="C1q" evidence="6">
    <location>
        <begin position="174"/>
        <end position="268"/>
    </location>
</feature>
<dbReference type="Ensembl" id="ENSOMYT00000086007.2">
    <property type="protein sequence ID" value="ENSOMYP00000078935.2"/>
    <property type="gene ID" value="ENSOMYG00000036564.2"/>
</dbReference>
<keyword evidence="2" id="KW-0964">Secreted</keyword>
<evidence type="ECO:0000256" key="3">
    <source>
        <dbReference type="ARBA" id="ARBA00022530"/>
    </source>
</evidence>
<evidence type="ECO:0000256" key="2">
    <source>
        <dbReference type="ARBA" id="ARBA00022525"/>
    </source>
</evidence>
<feature type="signal peptide" evidence="5">
    <location>
        <begin position="1"/>
        <end position="21"/>
    </location>
</feature>
<accession>A0A8C7T9P5</accession>
<name>A0A8C7T9P5_ONCMY</name>
<reference evidence="7" key="3">
    <citation type="submission" date="2025-09" db="UniProtKB">
        <authorList>
            <consortium name="Ensembl"/>
        </authorList>
    </citation>
    <scope>IDENTIFICATION</scope>
</reference>
<dbReference type="SUPFAM" id="SSF49842">
    <property type="entry name" value="TNF-like"/>
    <property type="match status" value="1"/>
</dbReference>
<dbReference type="SMART" id="SM00110">
    <property type="entry name" value="C1Q"/>
    <property type="match status" value="1"/>
</dbReference>
<dbReference type="InterPro" id="IPR050392">
    <property type="entry name" value="Collagen/C1q_domain"/>
</dbReference>
<dbReference type="AlphaFoldDB" id="A0A8C7T9P5"/>
<organism evidence="7 8">
    <name type="scientific">Oncorhynchus mykiss</name>
    <name type="common">Rainbow trout</name>
    <name type="synonym">Salmo gairdneri</name>
    <dbReference type="NCBI Taxonomy" id="8022"/>
    <lineage>
        <taxon>Eukaryota</taxon>
        <taxon>Metazoa</taxon>
        <taxon>Chordata</taxon>
        <taxon>Craniata</taxon>
        <taxon>Vertebrata</taxon>
        <taxon>Euteleostomi</taxon>
        <taxon>Actinopterygii</taxon>
        <taxon>Neopterygii</taxon>
        <taxon>Teleostei</taxon>
        <taxon>Protacanthopterygii</taxon>
        <taxon>Salmoniformes</taxon>
        <taxon>Salmonidae</taxon>
        <taxon>Salmoninae</taxon>
        <taxon>Oncorhynchus</taxon>
    </lineage>
</organism>
<evidence type="ECO:0000256" key="1">
    <source>
        <dbReference type="ARBA" id="ARBA00004498"/>
    </source>
</evidence>
<keyword evidence="8" id="KW-1185">Reference proteome</keyword>
<reference evidence="7" key="2">
    <citation type="submission" date="2025-08" db="UniProtKB">
        <authorList>
            <consortium name="Ensembl"/>
        </authorList>
    </citation>
    <scope>IDENTIFICATION</scope>
</reference>
<feature type="chain" id="PRO_5035479800" evidence="5">
    <location>
        <begin position="22"/>
        <end position="268"/>
    </location>
</feature>
<dbReference type="Pfam" id="PF00386">
    <property type="entry name" value="C1q"/>
    <property type="match status" value="1"/>
</dbReference>
<proteinExistence type="predicted"/>
<feature type="compositionally biased region" description="Basic and acidic residues" evidence="4">
    <location>
        <begin position="49"/>
        <end position="64"/>
    </location>
</feature>
<dbReference type="Proteomes" id="UP000694395">
    <property type="component" value="Chromosome 11"/>
</dbReference>
<dbReference type="PANTHER" id="PTHR15427:SF21">
    <property type="entry name" value="COMPLEMENT C1Q AND TUMOR NECROSIS FACTOR-RELATED PROTEIN 9A"/>
    <property type="match status" value="1"/>
</dbReference>
<evidence type="ECO:0000256" key="5">
    <source>
        <dbReference type="SAM" id="SignalP"/>
    </source>
</evidence>
<dbReference type="PROSITE" id="PS50871">
    <property type="entry name" value="C1Q"/>
    <property type="match status" value="1"/>
</dbReference>
<dbReference type="InterPro" id="IPR001073">
    <property type="entry name" value="C1q_dom"/>
</dbReference>
<dbReference type="PANTHER" id="PTHR15427">
    <property type="entry name" value="EMILIN ELASTIN MICROFIBRIL INTERFACE-LOCATED PROTEIN ELASTIN MICROFIBRIL INTERFACER"/>
    <property type="match status" value="1"/>
</dbReference>
<dbReference type="InterPro" id="IPR008983">
    <property type="entry name" value="Tumour_necrosis_fac-like_dom"/>
</dbReference>
<keyword evidence="3" id="KW-0272">Extracellular matrix</keyword>